<proteinExistence type="predicted"/>
<evidence type="ECO:0000256" key="1">
    <source>
        <dbReference type="SAM" id="MobiDB-lite"/>
    </source>
</evidence>
<name>A0ABP0K8L2_9DINO</name>
<sequence>MEELLRVVQAERFELQKLLNEAQLHRRPREGRRGLVPVTVELASGSTTLFRVKEHNTLLTKDNVEVIVPLHRLVKLGYRLQWTSAGVKITHPQSGRIECALRGGCPVLSEKQALALLDIMEKEDKGELMLDEEIRNWWSSRFPDVPQEVWNHMRGQDHYNPEECPWNRRQRRRHARAPGVIIHLYSGKDTKTWTAEDWNGYEILNVDIALGTQLPREDLDDEEARELDGEEGDPLPIGEEDEDERPVPDDEQVKRSRAVERGRAALAEAGCRSYAAVEASAEGASGHAGEESQGYRVRLQGYEKRGETGTIEGGGTRALAGEGLIEEDPSQMPVWLGIETAVTGGNRESDETDSSHSLGSFEKV</sequence>
<feature type="region of interest" description="Disordered" evidence="1">
    <location>
        <begin position="214"/>
        <end position="259"/>
    </location>
</feature>
<evidence type="ECO:0000313" key="2">
    <source>
        <dbReference type="EMBL" id="CAK9022462.1"/>
    </source>
</evidence>
<feature type="region of interest" description="Disordered" evidence="1">
    <location>
        <begin position="342"/>
        <end position="364"/>
    </location>
</feature>
<organism evidence="2 3">
    <name type="scientific">Durusdinium trenchii</name>
    <dbReference type="NCBI Taxonomy" id="1381693"/>
    <lineage>
        <taxon>Eukaryota</taxon>
        <taxon>Sar</taxon>
        <taxon>Alveolata</taxon>
        <taxon>Dinophyceae</taxon>
        <taxon>Suessiales</taxon>
        <taxon>Symbiodiniaceae</taxon>
        <taxon>Durusdinium</taxon>
    </lineage>
</organism>
<accession>A0ABP0K8L2</accession>
<reference evidence="2 3" key="1">
    <citation type="submission" date="2024-02" db="EMBL/GenBank/DDBJ databases">
        <authorList>
            <person name="Chen Y."/>
            <person name="Shah S."/>
            <person name="Dougan E. K."/>
            <person name="Thang M."/>
            <person name="Chan C."/>
        </authorList>
    </citation>
    <scope>NUCLEOTIDE SEQUENCE [LARGE SCALE GENOMIC DNA]</scope>
</reference>
<keyword evidence="3" id="KW-1185">Reference proteome</keyword>
<dbReference type="EMBL" id="CAXAMM010010147">
    <property type="protein sequence ID" value="CAK9022462.1"/>
    <property type="molecule type" value="Genomic_DNA"/>
</dbReference>
<evidence type="ECO:0000313" key="3">
    <source>
        <dbReference type="Proteomes" id="UP001642464"/>
    </source>
</evidence>
<gene>
    <name evidence="2" type="ORF">SCF082_LOCUS15795</name>
</gene>
<feature type="compositionally biased region" description="Basic and acidic residues" evidence="1">
    <location>
        <begin position="245"/>
        <end position="259"/>
    </location>
</feature>
<comment type="caution">
    <text evidence="2">The sequence shown here is derived from an EMBL/GenBank/DDBJ whole genome shotgun (WGS) entry which is preliminary data.</text>
</comment>
<feature type="compositionally biased region" description="Acidic residues" evidence="1">
    <location>
        <begin position="218"/>
        <end position="244"/>
    </location>
</feature>
<protein>
    <submittedName>
        <fullName evidence="2">Copia protein</fullName>
    </submittedName>
</protein>
<dbReference type="Proteomes" id="UP001642464">
    <property type="component" value="Unassembled WGS sequence"/>
</dbReference>